<feature type="compositionally biased region" description="Low complexity" evidence="1">
    <location>
        <begin position="47"/>
        <end position="66"/>
    </location>
</feature>
<dbReference type="EMBL" id="CP053452">
    <property type="protein sequence ID" value="QJW95961.1"/>
    <property type="molecule type" value="Genomic_DNA"/>
</dbReference>
<accession>A0A6M5YRS5</accession>
<protein>
    <submittedName>
        <fullName evidence="3">Uncharacterized protein</fullName>
    </submittedName>
</protein>
<dbReference type="PROSITE" id="PS51257">
    <property type="entry name" value="PROKAR_LIPOPROTEIN"/>
    <property type="match status" value="1"/>
</dbReference>
<dbReference type="AlphaFoldDB" id="A0A6M5YRS5"/>
<name>A0A6M5YRS5_9BACT</name>
<evidence type="ECO:0000313" key="3">
    <source>
        <dbReference type="EMBL" id="QJW95961.1"/>
    </source>
</evidence>
<dbReference type="RefSeq" id="WP_171471631.1">
    <property type="nucleotide sequence ID" value="NZ_CP053452.2"/>
</dbReference>
<proteinExistence type="predicted"/>
<dbReference type="Proteomes" id="UP000503447">
    <property type="component" value="Chromosome"/>
</dbReference>
<keyword evidence="2" id="KW-0732">Signal</keyword>
<sequence>MRRVLLMGLFVALGASAGCLTPEDKKQWNAALGDLRGDNIKTIAPLSKNSPNSQKSSTSPSSSSSE</sequence>
<feature type="region of interest" description="Disordered" evidence="1">
    <location>
        <begin position="42"/>
        <end position="66"/>
    </location>
</feature>
<reference evidence="4" key="1">
    <citation type="submission" date="2020-05" db="EMBL/GenBank/DDBJ databases">
        <title>Frigoriglobus tundricola gen. nov., sp. nov., a psychrotolerant cellulolytic planctomycete of the family Gemmataceae with two divergent copies of 16S rRNA gene.</title>
        <authorList>
            <person name="Kulichevskaya I.S."/>
            <person name="Ivanova A.A."/>
            <person name="Naumoff D.G."/>
            <person name="Beletsky A.V."/>
            <person name="Rijpstra W.I.C."/>
            <person name="Sinninghe Damste J.S."/>
            <person name="Mardanov A.V."/>
            <person name="Ravin N.V."/>
            <person name="Dedysh S.N."/>
        </authorList>
    </citation>
    <scope>NUCLEOTIDE SEQUENCE [LARGE SCALE GENOMIC DNA]</scope>
    <source>
        <strain evidence="4">PL17</strain>
    </source>
</reference>
<evidence type="ECO:0000256" key="1">
    <source>
        <dbReference type="SAM" id="MobiDB-lite"/>
    </source>
</evidence>
<dbReference type="KEGG" id="ftj:FTUN_3515"/>
<feature type="chain" id="PRO_5026825768" evidence="2">
    <location>
        <begin position="18"/>
        <end position="66"/>
    </location>
</feature>
<evidence type="ECO:0000256" key="2">
    <source>
        <dbReference type="SAM" id="SignalP"/>
    </source>
</evidence>
<feature type="signal peptide" evidence="2">
    <location>
        <begin position="1"/>
        <end position="17"/>
    </location>
</feature>
<keyword evidence="4" id="KW-1185">Reference proteome</keyword>
<gene>
    <name evidence="3" type="ORF">FTUN_3515</name>
</gene>
<organism evidence="3 4">
    <name type="scientific">Frigoriglobus tundricola</name>
    <dbReference type="NCBI Taxonomy" id="2774151"/>
    <lineage>
        <taxon>Bacteria</taxon>
        <taxon>Pseudomonadati</taxon>
        <taxon>Planctomycetota</taxon>
        <taxon>Planctomycetia</taxon>
        <taxon>Gemmatales</taxon>
        <taxon>Gemmataceae</taxon>
        <taxon>Frigoriglobus</taxon>
    </lineage>
</organism>
<evidence type="ECO:0000313" key="4">
    <source>
        <dbReference type="Proteomes" id="UP000503447"/>
    </source>
</evidence>